<dbReference type="SMART" id="SM01382">
    <property type="entry name" value="Ribosomal_L2_C"/>
    <property type="match status" value="1"/>
</dbReference>
<dbReference type="InterPro" id="IPR014726">
    <property type="entry name" value="Ribosomal_uL2_dom3"/>
</dbReference>
<accession>A0A7T1FUE1</accession>
<geneLocation type="mitochondrion" evidence="5"/>
<dbReference type="InterPro" id="IPR022669">
    <property type="entry name" value="Ribosomal_uL2_C"/>
</dbReference>
<keyword evidence="2 5" id="KW-0689">Ribosomal protein</keyword>
<dbReference type="PANTHER" id="PTHR13691">
    <property type="entry name" value="RIBOSOMAL PROTEIN L2"/>
    <property type="match status" value="1"/>
</dbReference>
<feature type="domain" description="Large ribosomal subunit protein uL2 C-terminal" evidence="4">
    <location>
        <begin position="139"/>
        <end position="260"/>
    </location>
</feature>
<evidence type="ECO:0000313" key="5">
    <source>
        <dbReference type="EMBL" id="QPM99256.1"/>
    </source>
</evidence>
<dbReference type="RefSeq" id="YP_010117042.1">
    <property type="nucleotide sequence ID" value="NC_056101.1"/>
</dbReference>
<keyword evidence="3" id="KW-0687">Ribonucleoprotein</keyword>
<evidence type="ECO:0000256" key="3">
    <source>
        <dbReference type="ARBA" id="ARBA00023274"/>
    </source>
</evidence>
<dbReference type="PANTHER" id="PTHR13691:SF5">
    <property type="entry name" value="LARGE RIBOSOMAL SUBUNIT PROTEIN UL2M"/>
    <property type="match status" value="1"/>
</dbReference>
<dbReference type="GO" id="GO:0003735">
    <property type="term" value="F:structural constituent of ribosome"/>
    <property type="evidence" value="ECO:0007669"/>
    <property type="project" value="InterPro"/>
</dbReference>
<comment type="similarity">
    <text evidence="1">Belongs to the universal ribosomal protein uL2 family.</text>
</comment>
<dbReference type="EMBL" id="MK889230">
    <property type="protein sequence ID" value="QPM99256.1"/>
    <property type="molecule type" value="Genomic_DNA"/>
</dbReference>
<reference evidence="5" key="1">
    <citation type="journal article" date="2020" name="Sci. Rep.">
        <title>Morphology, ultrastructure, genomics, and phylogeny of Euplotes vanleeuwenhoeki sp. nov. and its ultra-reduced endosymbiont 'Candidatus Pinguicoccus supinus' sp. nov.</title>
        <authorList>
            <person name="Serra V."/>
            <person name="Gammuto L."/>
            <person name="Nitla V."/>
            <person name="Castelli M."/>
            <person name="Lanzoni O."/>
            <person name="Sassera D."/>
            <person name="Bandi C."/>
            <person name="Sandeep B.V."/>
            <person name="Verni F."/>
            <person name="Modeo L."/>
            <person name="Petroni G."/>
        </authorList>
    </citation>
    <scope>NUCLEOTIDE SEQUENCE</scope>
    <source>
        <strain evidence="5">KKR18</strain>
    </source>
</reference>
<keyword evidence="5" id="KW-0496">Mitochondrion</keyword>
<dbReference type="PROSITE" id="PS00467">
    <property type="entry name" value="RIBOSOMAL_L2"/>
    <property type="match status" value="1"/>
</dbReference>
<organism evidence="5">
    <name type="scientific">Euplotes vanleeuwenhoeki</name>
    <dbReference type="NCBI Taxonomy" id="2794224"/>
    <lineage>
        <taxon>Eukaryota</taxon>
        <taxon>Sar</taxon>
        <taxon>Alveolata</taxon>
        <taxon>Ciliophora</taxon>
        <taxon>Intramacronucleata</taxon>
        <taxon>Spirotrichea</taxon>
        <taxon>Hypotrichia</taxon>
        <taxon>Euplotida</taxon>
        <taxon>Euplotidae</taxon>
        <taxon>Euplotes</taxon>
    </lineage>
</organism>
<dbReference type="InterPro" id="IPR022671">
    <property type="entry name" value="Ribosomal_uL2_CS"/>
</dbReference>
<dbReference type="GO" id="GO:0005762">
    <property type="term" value="C:mitochondrial large ribosomal subunit"/>
    <property type="evidence" value="ECO:0007669"/>
    <property type="project" value="TreeGrafter"/>
</dbReference>
<protein>
    <submittedName>
        <fullName evidence="5">50S ribosomal protein L2</fullName>
    </submittedName>
</protein>
<proteinExistence type="inferred from homology"/>
<dbReference type="InterPro" id="IPR008991">
    <property type="entry name" value="Translation_prot_SH3-like_sf"/>
</dbReference>
<evidence type="ECO:0000256" key="1">
    <source>
        <dbReference type="ARBA" id="ARBA00005636"/>
    </source>
</evidence>
<sequence length="264" mass="30595">MKTSTSNQYCTKLNFNFLKINSSFNFKLPYFNHLKKLYTFRKGLFGKAPSSSIYIRRCAPKLITRKFLCSGNLNLNYMQSSLMLLSSINIIFNKCYTFYLNSESIWKLAQYFRTDIFSFSFNDYLGYFYNYNSLHSFKYLGSLNTNTLVRMLSSVFDTKIKYARAFGSAAKILSFNIFRGVYTIALPSSFNKIFFTLTLSIPLENNNLNIKSDISYKNAGFWRKNGFRPIVRGVAMNPVDHPHGGRTKSIKLPRTPWGLITKLK</sequence>
<dbReference type="Pfam" id="PF03947">
    <property type="entry name" value="Ribosomal_L2_C"/>
    <property type="match status" value="1"/>
</dbReference>
<evidence type="ECO:0000259" key="4">
    <source>
        <dbReference type="SMART" id="SM01382"/>
    </source>
</evidence>
<name>A0A7T1FUE1_9SPIT</name>
<dbReference type="Gene3D" id="4.10.950.10">
    <property type="entry name" value="Ribosomal protein L2, domain 3"/>
    <property type="match status" value="1"/>
</dbReference>
<dbReference type="InterPro" id="IPR002171">
    <property type="entry name" value="Ribosomal_uL2"/>
</dbReference>
<dbReference type="GO" id="GO:0032543">
    <property type="term" value="P:mitochondrial translation"/>
    <property type="evidence" value="ECO:0007669"/>
    <property type="project" value="TreeGrafter"/>
</dbReference>
<gene>
    <name evidence="5" type="primary">rplB</name>
    <name evidence="5" type="ORF">MitoLV_28</name>
</gene>
<dbReference type="AlphaFoldDB" id="A0A7T1FUE1"/>
<dbReference type="SUPFAM" id="SSF50104">
    <property type="entry name" value="Translation proteins SH3-like domain"/>
    <property type="match status" value="1"/>
</dbReference>
<evidence type="ECO:0000256" key="2">
    <source>
        <dbReference type="ARBA" id="ARBA00022980"/>
    </source>
</evidence>
<dbReference type="GeneID" id="65316542"/>
<dbReference type="GO" id="GO:0003723">
    <property type="term" value="F:RNA binding"/>
    <property type="evidence" value="ECO:0007669"/>
    <property type="project" value="TreeGrafter"/>
</dbReference>